<proteinExistence type="predicted"/>
<gene>
    <name evidence="1" type="ORF">KP014_10550</name>
</gene>
<reference evidence="1 2" key="1">
    <citation type="submission" date="2021-06" db="EMBL/GenBank/DDBJ databases">
        <title>Whole genome sequence of Paenibacillus sophorae DSM23020 for comparative genomics.</title>
        <authorList>
            <person name="Kim M.-J."/>
            <person name="Lee G."/>
            <person name="Shin J.-H."/>
        </authorList>
    </citation>
    <scope>NUCLEOTIDE SEQUENCE [LARGE SCALE GENOMIC DNA]</scope>
    <source>
        <strain evidence="1 2">DSM 23020</strain>
    </source>
</reference>
<name>A0ABX8HIU5_9BACL</name>
<protein>
    <submittedName>
        <fullName evidence="1">Uncharacterized protein</fullName>
    </submittedName>
</protein>
<dbReference type="RefSeq" id="WP_216700491.1">
    <property type="nucleotide sequence ID" value="NZ_CP076607.1"/>
</dbReference>
<evidence type="ECO:0000313" key="1">
    <source>
        <dbReference type="EMBL" id="QWU17534.1"/>
    </source>
</evidence>
<dbReference type="EMBL" id="CP076607">
    <property type="protein sequence ID" value="QWU17534.1"/>
    <property type="molecule type" value="Genomic_DNA"/>
</dbReference>
<organism evidence="1 2">
    <name type="scientific">Paenibacillus sophorae</name>
    <dbReference type="NCBI Taxonomy" id="1333845"/>
    <lineage>
        <taxon>Bacteria</taxon>
        <taxon>Bacillati</taxon>
        <taxon>Bacillota</taxon>
        <taxon>Bacilli</taxon>
        <taxon>Bacillales</taxon>
        <taxon>Paenibacillaceae</taxon>
        <taxon>Paenibacillus</taxon>
    </lineage>
</organism>
<evidence type="ECO:0000313" key="2">
    <source>
        <dbReference type="Proteomes" id="UP000683429"/>
    </source>
</evidence>
<accession>A0ABX8HIU5</accession>
<dbReference type="Proteomes" id="UP000683429">
    <property type="component" value="Chromosome"/>
</dbReference>
<keyword evidence="2" id="KW-1185">Reference proteome</keyword>
<sequence length="72" mass="7964">MDAGNFASGYGDYLPALLVRDAGLAVFDGKFRIRRRVEEWLAERWSGMHSAGNLVVAELWKTLEGNTGNIGH</sequence>